<protein>
    <submittedName>
        <fullName evidence="1">Uncharacterized protein</fullName>
    </submittedName>
</protein>
<evidence type="ECO:0000313" key="2">
    <source>
        <dbReference type="Proteomes" id="UP000053758"/>
    </source>
</evidence>
<gene>
    <name evidence="1" type="ORF">PAN0_013c4656</name>
</gene>
<keyword evidence="2" id="KW-1185">Reference proteome</keyword>
<evidence type="ECO:0000313" key="1">
    <source>
        <dbReference type="EMBL" id="GAK66434.1"/>
    </source>
</evidence>
<dbReference type="RefSeq" id="XP_014655270.1">
    <property type="nucleotide sequence ID" value="XM_014799784.1"/>
</dbReference>
<dbReference type="EMBL" id="DF830080">
    <property type="protein sequence ID" value="GAK66434.1"/>
    <property type="molecule type" value="Genomic_DNA"/>
</dbReference>
<dbReference type="HOGENOM" id="CLU_567627_0_0_1"/>
<dbReference type="AlphaFoldDB" id="A0A081CID8"/>
<accession>A0A081CID8</accession>
<sequence>MSTGLASLAGYGSDSDDEESTPVLPPASAASSSRLTSLLPPPKSTSLAAKLPAPSSAAGNPRSSGSSLSLPPPSASSSTAKRKVIKVGSLASLNDGDDDGEPDIVASGAKKPRLGMAASGSASSKHSLFGMLPAPKRRDDEVLAERKKEAQQRKADKLAQESEAAPIAAVPIQVQEDSVRSPSPGAMMPQVVEESVQDSDSKPKGKNNDAFRAMLGLKPAAKPPSTKPTQEPARSKPVTGIQLPPPQPEQPSTTPDPGISVAKVEAAPLDFFSLEAKPSTRSSAMQSGASFTISAAPSIDQPFEPEEPEERAAEAPLDEYPGWQLDADGSWVPVTPEAHAQLAAYEQSLAPAPTATSKGAANLDGTRDLLAAGLTPDDIRTFDASAAARDAYSRGGDDDTDADKYAAAAEFAAGNRDAMAQRKPGMLKGLKRGQLSSLISLADENRSKAEEKWKRGRDARARRANQYGF</sequence>
<organism evidence="1 2">
    <name type="scientific">Pseudozyma antarctica</name>
    <name type="common">Yeast</name>
    <name type="synonym">Candida antarctica</name>
    <dbReference type="NCBI Taxonomy" id="84753"/>
    <lineage>
        <taxon>Eukaryota</taxon>
        <taxon>Fungi</taxon>
        <taxon>Dikarya</taxon>
        <taxon>Basidiomycota</taxon>
        <taxon>Ustilaginomycotina</taxon>
        <taxon>Ustilaginomycetes</taxon>
        <taxon>Ustilaginales</taxon>
        <taxon>Ustilaginaceae</taxon>
        <taxon>Moesziomyces</taxon>
    </lineage>
</organism>
<proteinExistence type="predicted"/>
<dbReference type="OrthoDB" id="2555634at2759"/>
<dbReference type="Pfam" id="PF10253">
    <property type="entry name" value="PRCC"/>
    <property type="match status" value="1"/>
</dbReference>
<dbReference type="InterPro" id="IPR018800">
    <property type="entry name" value="PRCC"/>
</dbReference>
<dbReference type="GeneID" id="26305450"/>
<reference evidence="2" key="1">
    <citation type="journal article" date="2014" name="Genome Announc.">
        <title>Draft Genome Sequence of the Yeast Pseudozyma antarctica Type Strain JCM10317, a Producer of the Glycolipid Biosurfactants, Mannosylerythritol Lipids.</title>
        <authorList>
            <person name="Saika A."/>
            <person name="Koike H."/>
            <person name="Hori T."/>
            <person name="Fukuoka T."/>
            <person name="Sato S."/>
            <person name="Habe H."/>
            <person name="Kitamoto D."/>
            <person name="Morita T."/>
        </authorList>
    </citation>
    <scope>NUCLEOTIDE SEQUENCE [LARGE SCALE GENOMIC DNA]</scope>
    <source>
        <strain evidence="2">JCM 10317</strain>
    </source>
</reference>
<dbReference type="Proteomes" id="UP000053758">
    <property type="component" value="Unassembled WGS sequence"/>
</dbReference>
<name>A0A081CID8_PSEA2</name>